<organism evidence="1 2">
    <name type="scientific">Anaerocolumna aminovalerica</name>
    <dbReference type="NCBI Taxonomy" id="1527"/>
    <lineage>
        <taxon>Bacteria</taxon>
        <taxon>Bacillati</taxon>
        <taxon>Bacillota</taxon>
        <taxon>Clostridia</taxon>
        <taxon>Lachnospirales</taxon>
        <taxon>Lachnospiraceae</taxon>
        <taxon>Anaerocolumna</taxon>
    </lineage>
</organism>
<dbReference type="AlphaFoldDB" id="A0A1I5EY81"/>
<reference evidence="1 2" key="1">
    <citation type="submission" date="2016-10" db="EMBL/GenBank/DDBJ databases">
        <authorList>
            <person name="de Groot N.N."/>
        </authorList>
    </citation>
    <scope>NUCLEOTIDE SEQUENCE [LARGE SCALE GENOMIC DNA]</scope>
    <source>
        <strain evidence="1 2">DSM 1283</strain>
    </source>
</reference>
<name>A0A1I5EY81_9FIRM</name>
<gene>
    <name evidence="1" type="ORF">SAMN04489757_11173</name>
</gene>
<proteinExistence type="predicted"/>
<keyword evidence="2" id="KW-1185">Reference proteome</keyword>
<accession>A0A1I5EY81</accession>
<dbReference type="EMBL" id="FOWD01000011">
    <property type="protein sequence ID" value="SFO16488.1"/>
    <property type="molecule type" value="Genomic_DNA"/>
</dbReference>
<evidence type="ECO:0000313" key="1">
    <source>
        <dbReference type="EMBL" id="SFO16488.1"/>
    </source>
</evidence>
<protein>
    <submittedName>
        <fullName evidence="1">Uncharacterized protein</fullName>
    </submittedName>
</protein>
<sequence length="36" mass="4320">MIEYQGEAELELIDNYQLNLIYKSKILCIFKQIDVK</sequence>
<dbReference type="Proteomes" id="UP000198806">
    <property type="component" value="Unassembled WGS sequence"/>
</dbReference>
<evidence type="ECO:0000313" key="2">
    <source>
        <dbReference type="Proteomes" id="UP000198806"/>
    </source>
</evidence>